<keyword evidence="1" id="KW-0732">Signal</keyword>
<reference evidence="2 3" key="1">
    <citation type="submission" date="2019-12" db="EMBL/GenBank/DDBJ databases">
        <title>Comparative genomics gives insights into the taxonomy of the Azoarcus-Aromatoleum group and reveals separate origins of nif in the plant-associated Azoarcus and non-plant-associated Aromatoleum sub-groups.</title>
        <authorList>
            <person name="Lafos M."/>
            <person name="Maluk M."/>
            <person name="Batista M."/>
            <person name="Junghare M."/>
            <person name="Carmona M."/>
            <person name="Faoro H."/>
            <person name="Cruz L.M."/>
            <person name="Battistoni F."/>
            <person name="De Souza E."/>
            <person name="Pedrosa F."/>
            <person name="Chen W.-M."/>
            <person name="Poole P.S."/>
            <person name="Dixon R.A."/>
            <person name="James E.K."/>
        </authorList>
    </citation>
    <scope>NUCLEOTIDE SEQUENCE [LARGE SCALE GENOMIC DNA]</scope>
    <source>
        <strain evidence="2 3">Td21</strain>
    </source>
</reference>
<name>A0ABX1PZR9_9RHOO</name>
<protein>
    <submittedName>
        <fullName evidence="2">Uncharacterized protein</fullName>
    </submittedName>
</protein>
<dbReference type="Proteomes" id="UP000623795">
    <property type="component" value="Unassembled WGS sequence"/>
</dbReference>
<evidence type="ECO:0000313" key="3">
    <source>
        <dbReference type="Proteomes" id="UP000623795"/>
    </source>
</evidence>
<comment type="caution">
    <text evidence="2">The sequence shown here is derived from an EMBL/GenBank/DDBJ whole genome shotgun (WGS) entry which is preliminary data.</text>
</comment>
<proteinExistence type="predicted"/>
<feature type="chain" id="PRO_5045342711" evidence="1">
    <location>
        <begin position="29"/>
        <end position="407"/>
    </location>
</feature>
<evidence type="ECO:0000256" key="1">
    <source>
        <dbReference type="SAM" id="SignalP"/>
    </source>
</evidence>
<gene>
    <name evidence="2" type="ORF">GPA22_08375</name>
</gene>
<feature type="signal peptide" evidence="1">
    <location>
        <begin position="1"/>
        <end position="28"/>
    </location>
</feature>
<accession>A0ABX1PZR9</accession>
<dbReference type="SUPFAM" id="SSF56935">
    <property type="entry name" value="Porins"/>
    <property type="match status" value="1"/>
</dbReference>
<evidence type="ECO:0000313" key="2">
    <source>
        <dbReference type="EMBL" id="NMG43745.1"/>
    </source>
</evidence>
<organism evidence="2 3">
    <name type="scientific">Aromatoleum toluvorans</name>
    <dbReference type="NCBI Taxonomy" id="92002"/>
    <lineage>
        <taxon>Bacteria</taxon>
        <taxon>Pseudomonadati</taxon>
        <taxon>Pseudomonadota</taxon>
        <taxon>Betaproteobacteria</taxon>
        <taxon>Rhodocyclales</taxon>
        <taxon>Rhodocyclaceae</taxon>
        <taxon>Aromatoleum</taxon>
    </lineage>
</organism>
<dbReference type="EMBL" id="WTVN01000010">
    <property type="protein sequence ID" value="NMG43745.1"/>
    <property type="molecule type" value="Genomic_DNA"/>
</dbReference>
<dbReference type="RefSeq" id="WP_169255644.1">
    <property type="nucleotide sequence ID" value="NZ_WTVN01000010.1"/>
</dbReference>
<keyword evidence="3" id="KW-1185">Reference proteome</keyword>
<sequence>MKSLKRSSSASLMVVATCLSLSASGALAQAADSPLKFDGAVRIRAEHLSWNPDRKGTLEFDTIRLGYTYDDGRFISSGRERYYHYSTRQTGADEGASLLMNEYLWAGLRFSDKSEVHIGQDLVPFGTGRYASHNFFESMAYYAGYEDTFALGVKYTRKDGGLSTALGFFPSDGGHLLGATDNTSVLDGYDSLRFSNHLMKPYGREERNTFVGRVAYEFEIGGGKSEIGVSALNGQLAATDSALSKGRRNAQAIHYTGEFGNFGVKLETIRYRNNFSGNGSVNGNWWTACNNDCVIIGSYGFTNRLAAKGNIDIVSLSYKIPGSIGPFSNFRVYNDWSQLRKSASGFQRSTQNVTGVEFGSGGWWIMLDFAYGKNQPYLSPVFGEALAAGRSSDASGRRFNASIGYYF</sequence>